<proteinExistence type="predicted"/>
<evidence type="ECO:0000313" key="4">
    <source>
        <dbReference type="Proteomes" id="UP000463470"/>
    </source>
</evidence>
<comment type="caution">
    <text evidence="3">The sequence shown here is derived from an EMBL/GenBank/DDBJ whole genome shotgun (WGS) entry which is preliminary data.</text>
</comment>
<evidence type="ECO:0000313" key="3">
    <source>
        <dbReference type="EMBL" id="MZP30783.1"/>
    </source>
</evidence>
<keyword evidence="1" id="KW-0812">Transmembrane</keyword>
<feature type="chain" id="PRO_5032887263" description="TrbC/VIRB2 family protein" evidence="2">
    <location>
        <begin position="28"/>
        <end position="117"/>
    </location>
</feature>
<keyword evidence="4" id="KW-1185">Reference proteome</keyword>
<name>A0A845L3D2_9FIRM</name>
<dbReference type="RefSeq" id="WP_161259308.1">
    <property type="nucleotide sequence ID" value="NZ_WXEY01000019.1"/>
</dbReference>
<organism evidence="3 4">
    <name type="scientific">Heliomicrobium undosum</name>
    <dbReference type="NCBI Taxonomy" id="121734"/>
    <lineage>
        <taxon>Bacteria</taxon>
        <taxon>Bacillati</taxon>
        <taxon>Bacillota</taxon>
        <taxon>Clostridia</taxon>
        <taxon>Eubacteriales</taxon>
        <taxon>Heliobacteriaceae</taxon>
        <taxon>Heliomicrobium</taxon>
    </lineage>
</organism>
<dbReference type="Pfam" id="PF18895">
    <property type="entry name" value="T4SS_pilin"/>
    <property type="match status" value="1"/>
</dbReference>
<feature type="transmembrane region" description="Helical" evidence="1">
    <location>
        <begin position="89"/>
        <end position="116"/>
    </location>
</feature>
<reference evidence="3 4" key="1">
    <citation type="submission" date="2020-01" db="EMBL/GenBank/DDBJ databases">
        <title>Whole-genome sequence of Heliobacterium undosum DSM 13378.</title>
        <authorList>
            <person name="Kyndt J.A."/>
            <person name="Meyer T.E."/>
        </authorList>
    </citation>
    <scope>NUCLEOTIDE SEQUENCE [LARGE SCALE GENOMIC DNA]</scope>
    <source>
        <strain evidence="3 4">DSM 13378</strain>
    </source>
</reference>
<feature type="transmembrane region" description="Helical" evidence="1">
    <location>
        <begin position="55"/>
        <end position="77"/>
    </location>
</feature>
<dbReference type="Proteomes" id="UP000463470">
    <property type="component" value="Unassembled WGS sequence"/>
</dbReference>
<evidence type="ECO:0000256" key="2">
    <source>
        <dbReference type="SAM" id="SignalP"/>
    </source>
</evidence>
<accession>A0A845L3D2</accession>
<evidence type="ECO:0008006" key="5">
    <source>
        <dbReference type="Google" id="ProtNLM"/>
    </source>
</evidence>
<keyword evidence="2" id="KW-0732">Signal</keyword>
<dbReference type="EMBL" id="WXEY01000019">
    <property type="protein sequence ID" value="MZP30783.1"/>
    <property type="molecule type" value="Genomic_DNA"/>
</dbReference>
<feature type="signal peptide" evidence="2">
    <location>
        <begin position="1"/>
        <end position="27"/>
    </location>
</feature>
<dbReference type="InterPro" id="IPR043993">
    <property type="entry name" value="T4SS_pilin"/>
</dbReference>
<evidence type="ECO:0000256" key="1">
    <source>
        <dbReference type="SAM" id="Phobius"/>
    </source>
</evidence>
<protein>
    <recommendedName>
        <fullName evidence="5">TrbC/VIRB2 family protein</fullName>
    </recommendedName>
</protein>
<dbReference type="OrthoDB" id="2082993at2"/>
<sequence length="117" mass="12050">MGLKKKTAVILALCLAATFIFCGIAFAEVNVSVTGGVQKQSLESAGNKILDAVKWIMAILTIVCAVAMATIGAKMAALSSNPQKRADMMTGFLMAMGGTAICGGAWFLTSVGLGIFQ</sequence>
<keyword evidence="1" id="KW-0472">Membrane</keyword>
<gene>
    <name evidence="3" type="ORF">GTO91_13775</name>
</gene>
<keyword evidence="1" id="KW-1133">Transmembrane helix</keyword>
<dbReference type="AlphaFoldDB" id="A0A845L3D2"/>